<dbReference type="AlphaFoldDB" id="A0A6G3U431"/>
<feature type="non-terminal residue" evidence="1">
    <location>
        <position position="68"/>
    </location>
</feature>
<gene>
    <name evidence="1" type="ORF">G3I38_16660</name>
</gene>
<evidence type="ECO:0000313" key="1">
    <source>
        <dbReference type="EMBL" id="NEC80820.1"/>
    </source>
</evidence>
<proteinExistence type="predicted"/>
<sequence>QQSPDIAAYLAADEAIDHEHLRVREVAADLARETDGAYTYARAAFTYVRDAVPHSADSGDPRVTWRAS</sequence>
<accession>A0A6G3U431</accession>
<comment type="caution">
    <text evidence="1">The sequence shown here is derived from an EMBL/GenBank/DDBJ whole genome shotgun (WGS) entry which is preliminary data.</text>
</comment>
<organism evidence="1">
    <name type="scientific">Streptomyces sp. SID7958</name>
    <dbReference type="NCBI Taxonomy" id="2706093"/>
    <lineage>
        <taxon>Bacteria</taxon>
        <taxon>Bacillati</taxon>
        <taxon>Actinomycetota</taxon>
        <taxon>Actinomycetes</taxon>
        <taxon>Kitasatosporales</taxon>
        <taxon>Streptomycetaceae</taxon>
        <taxon>Streptomyces</taxon>
    </lineage>
</organism>
<name>A0A6G3U431_9ACTN</name>
<protein>
    <submittedName>
        <fullName evidence="1">Transglutaminase</fullName>
    </submittedName>
</protein>
<dbReference type="EMBL" id="JAAGMU010000895">
    <property type="protein sequence ID" value="NEC80820.1"/>
    <property type="molecule type" value="Genomic_DNA"/>
</dbReference>
<feature type="non-terminal residue" evidence="1">
    <location>
        <position position="1"/>
    </location>
</feature>
<reference evidence="1" key="1">
    <citation type="submission" date="2020-01" db="EMBL/GenBank/DDBJ databases">
        <title>Insect and environment-associated Actinomycetes.</title>
        <authorList>
            <person name="Currrie C."/>
            <person name="Chevrette M."/>
            <person name="Carlson C."/>
            <person name="Stubbendieck R."/>
            <person name="Wendt-Pienkowski E."/>
        </authorList>
    </citation>
    <scope>NUCLEOTIDE SEQUENCE</scope>
    <source>
        <strain evidence="1">SID7958</strain>
    </source>
</reference>